<feature type="domain" description="DUF2293" evidence="2">
    <location>
        <begin position="168"/>
        <end position="251"/>
    </location>
</feature>
<sequence length="647" mass="72433">MARVERPPAAASTRPAAGSNDLVPVTKNRKHKVVLESVTQEKQRLRQTITFNAKPPLGYTFIPAGNPELTTALKEQSRKAGAKVYTVTTTPHANVHDLSQQVHRIGYHFSSLIVAEICHQFGIQLSASGHVVGNSYETFLKGYKGRGAPGAEEEGWDQTTLNTKARDAIKDLFPNIPDNDLYQIIKTAFQKGKKRVGTASELPLARRAQLAVVAHIRHCYTAYDRLLRNGGYHDARGVVEKPTLAKLVEWRGDDENGAKVLEDVFREVVVISDDEDSDDDDYDPEAPLKELSVEVLSRNANAVTSQMTPDQRHRISGHGETYTISDDDTPPGVQFIAQRSRRANDQSNNERRGQAHRQVWNAAREQFRAGPQRQQPSVQTPISQPAPVFTSHTGPSSIALLPRPPYDGFERHDVPIIEPRQRPPETIVGKDGTVYTRIVSPPRFLDVNSGNPAHHSATPYDPSRPFLPDNLQRSAPPIPSRINGLQTMQESYAPESEIPLPSIERDDPATTKAQVNRSHYTEPEYRTTPPPYRRPQDTSGFANSIERPPAKKRRYEDTFQTDQFVGAPFQGQSGPDHGNFPEHTVKRFQRIDLRDSPHFEDLRVIRSTLKTHRKVGILLSASKLLSTPRILLMIPIFPVYLINLMDV</sequence>
<feature type="region of interest" description="Disordered" evidence="1">
    <location>
        <begin position="498"/>
        <end position="550"/>
    </location>
</feature>
<feature type="region of interest" description="Disordered" evidence="1">
    <location>
        <begin position="303"/>
        <end position="333"/>
    </location>
</feature>
<dbReference type="PANTHER" id="PTHR38113">
    <property type="match status" value="1"/>
</dbReference>
<feature type="compositionally biased region" description="Polar residues" evidence="1">
    <location>
        <begin position="372"/>
        <end position="383"/>
    </location>
</feature>
<feature type="region of interest" description="Disordered" evidence="1">
    <location>
        <begin position="367"/>
        <end position="482"/>
    </location>
</feature>
<evidence type="ECO:0000259" key="2">
    <source>
        <dbReference type="Pfam" id="PF10056"/>
    </source>
</evidence>
<dbReference type="PANTHER" id="PTHR38113:SF1">
    <property type="entry name" value="DUF2293 DOMAIN-CONTAINING PROTEIN"/>
    <property type="match status" value="1"/>
</dbReference>
<dbReference type="EMBL" id="LCWF01000001">
    <property type="protein sequence ID" value="KKY29263.1"/>
    <property type="molecule type" value="Genomic_DNA"/>
</dbReference>
<name>A0A0G2H1R8_PHACM</name>
<protein>
    <recommendedName>
        <fullName evidence="2">DUF2293 domain-containing protein</fullName>
    </recommendedName>
</protein>
<accession>A0A0G2H1R8</accession>
<reference evidence="3 4" key="2">
    <citation type="submission" date="2015-05" db="EMBL/GenBank/DDBJ databases">
        <authorList>
            <person name="Morales-Cruz A."/>
            <person name="Amrine K.C."/>
            <person name="Cantu D."/>
        </authorList>
    </citation>
    <scope>NUCLEOTIDE SEQUENCE [LARGE SCALE GENOMIC DNA]</scope>
    <source>
        <strain evidence="3">UCRPC4</strain>
    </source>
</reference>
<dbReference type="InterPro" id="IPR018744">
    <property type="entry name" value="DUF2293"/>
</dbReference>
<evidence type="ECO:0000313" key="3">
    <source>
        <dbReference type="EMBL" id="KKY29263.1"/>
    </source>
</evidence>
<evidence type="ECO:0000256" key="1">
    <source>
        <dbReference type="SAM" id="MobiDB-lite"/>
    </source>
</evidence>
<proteinExistence type="predicted"/>
<keyword evidence="4" id="KW-1185">Reference proteome</keyword>
<reference evidence="3 4" key="1">
    <citation type="submission" date="2015-05" db="EMBL/GenBank/DDBJ databases">
        <title>Distinctive expansion of gene families associated with plant cell wall degradation and secondary metabolism in the genomes of grapevine trunk pathogens.</title>
        <authorList>
            <person name="Lawrence D.P."/>
            <person name="Travadon R."/>
            <person name="Rolshausen P.E."/>
            <person name="Baumgartner K."/>
        </authorList>
    </citation>
    <scope>NUCLEOTIDE SEQUENCE [LARGE SCALE GENOMIC DNA]</scope>
    <source>
        <strain evidence="3">UCRPC4</strain>
    </source>
</reference>
<dbReference type="Proteomes" id="UP000053317">
    <property type="component" value="Unassembled WGS sequence"/>
</dbReference>
<dbReference type="Pfam" id="PF10056">
    <property type="entry name" value="DUF2293"/>
    <property type="match status" value="1"/>
</dbReference>
<feature type="compositionally biased region" description="Low complexity" evidence="1">
    <location>
        <begin position="7"/>
        <end position="17"/>
    </location>
</feature>
<gene>
    <name evidence="3" type="ORF">UCRPC4_g00054</name>
</gene>
<dbReference type="OrthoDB" id="5288828at2759"/>
<feature type="compositionally biased region" description="Basic and acidic residues" evidence="1">
    <location>
        <begin position="408"/>
        <end position="423"/>
    </location>
</feature>
<dbReference type="AlphaFoldDB" id="A0A0G2H1R8"/>
<comment type="caution">
    <text evidence="3">The sequence shown here is derived from an EMBL/GenBank/DDBJ whole genome shotgun (WGS) entry which is preliminary data.</text>
</comment>
<feature type="region of interest" description="Disordered" evidence="1">
    <location>
        <begin position="1"/>
        <end position="22"/>
    </location>
</feature>
<evidence type="ECO:0000313" key="4">
    <source>
        <dbReference type="Proteomes" id="UP000053317"/>
    </source>
</evidence>
<organism evidence="3 4">
    <name type="scientific">Phaeomoniella chlamydospora</name>
    <name type="common">Phaeoacremonium chlamydosporum</name>
    <dbReference type="NCBI Taxonomy" id="158046"/>
    <lineage>
        <taxon>Eukaryota</taxon>
        <taxon>Fungi</taxon>
        <taxon>Dikarya</taxon>
        <taxon>Ascomycota</taxon>
        <taxon>Pezizomycotina</taxon>
        <taxon>Eurotiomycetes</taxon>
        <taxon>Chaetothyriomycetidae</taxon>
        <taxon>Phaeomoniellales</taxon>
        <taxon>Phaeomoniellaceae</taxon>
        <taxon>Phaeomoniella</taxon>
    </lineage>
</organism>